<dbReference type="Pfam" id="PF00027">
    <property type="entry name" value="cNMP_binding"/>
    <property type="match status" value="1"/>
</dbReference>
<dbReference type="InterPro" id="IPR014710">
    <property type="entry name" value="RmlC-like_jellyroll"/>
</dbReference>
<dbReference type="GO" id="GO:0004862">
    <property type="term" value="F:cAMP-dependent protein kinase inhibitor activity"/>
    <property type="evidence" value="ECO:0007669"/>
    <property type="project" value="TreeGrafter"/>
</dbReference>
<dbReference type="EMBL" id="BLQM01000227">
    <property type="protein sequence ID" value="GMH76945.1"/>
    <property type="molecule type" value="Genomic_DNA"/>
</dbReference>
<dbReference type="PROSITE" id="PS00889">
    <property type="entry name" value="CNMP_BINDING_2"/>
    <property type="match status" value="1"/>
</dbReference>
<dbReference type="PANTHER" id="PTHR11635">
    <property type="entry name" value="CAMP-DEPENDENT PROTEIN KINASE REGULATORY CHAIN"/>
    <property type="match status" value="1"/>
</dbReference>
<dbReference type="GO" id="GO:0005952">
    <property type="term" value="C:cAMP-dependent protein kinase complex"/>
    <property type="evidence" value="ECO:0007669"/>
    <property type="project" value="InterPro"/>
</dbReference>
<dbReference type="AlphaFoldDB" id="A0A9W7AZT9"/>
<feature type="compositionally biased region" description="Basic and acidic residues" evidence="1">
    <location>
        <begin position="641"/>
        <end position="652"/>
    </location>
</feature>
<feature type="compositionally biased region" description="Acidic residues" evidence="1">
    <location>
        <begin position="43"/>
        <end position="56"/>
    </location>
</feature>
<feature type="domain" description="Cyclic nucleotide-binding" evidence="2">
    <location>
        <begin position="424"/>
        <end position="547"/>
    </location>
</feature>
<evidence type="ECO:0000256" key="1">
    <source>
        <dbReference type="SAM" id="MobiDB-lite"/>
    </source>
</evidence>
<dbReference type="GO" id="GO:0034236">
    <property type="term" value="F:protein kinase A catalytic subunit binding"/>
    <property type="evidence" value="ECO:0007669"/>
    <property type="project" value="TreeGrafter"/>
</dbReference>
<dbReference type="Proteomes" id="UP001162640">
    <property type="component" value="Unassembled WGS sequence"/>
</dbReference>
<reference evidence="4" key="1">
    <citation type="journal article" date="2023" name="Commun. Biol.">
        <title>Genome analysis of Parmales, the sister group of diatoms, reveals the evolutionary specialization of diatoms from phago-mixotrophs to photoautotrophs.</title>
        <authorList>
            <person name="Ban H."/>
            <person name="Sato S."/>
            <person name="Yoshikawa S."/>
            <person name="Yamada K."/>
            <person name="Nakamura Y."/>
            <person name="Ichinomiya M."/>
            <person name="Sato N."/>
            <person name="Blanc-Mathieu R."/>
            <person name="Endo H."/>
            <person name="Kuwata A."/>
            <person name="Ogata H."/>
        </authorList>
    </citation>
    <scope>NUCLEOTIDE SEQUENCE [LARGE SCALE GENOMIC DNA]</scope>
</reference>
<feature type="region of interest" description="Disordered" evidence="1">
    <location>
        <begin position="734"/>
        <end position="760"/>
    </location>
</feature>
<feature type="region of interest" description="Disordered" evidence="1">
    <location>
        <begin position="603"/>
        <end position="659"/>
    </location>
</feature>
<organism evidence="3 4">
    <name type="scientific">Triparma laevis f. inornata</name>
    <dbReference type="NCBI Taxonomy" id="1714386"/>
    <lineage>
        <taxon>Eukaryota</taxon>
        <taxon>Sar</taxon>
        <taxon>Stramenopiles</taxon>
        <taxon>Ochrophyta</taxon>
        <taxon>Bolidophyceae</taxon>
        <taxon>Parmales</taxon>
        <taxon>Triparmaceae</taxon>
        <taxon>Triparma</taxon>
    </lineage>
</organism>
<evidence type="ECO:0000313" key="3">
    <source>
        <dbReference type="EMBL" id="GMH76945.1"/>
    </source>
</evidence>
<dbReference type="GO" id="GO:0030552">
    <property type="term" value="F:cAMP binding"/>
    <property type="evidence" value="ECO:0007669"/>
    <property type="project" value="TreeGrafter"/>
</dbReference>
<feature type="domain" description="Cyclic nucleotide-binding" evidence="2">
    <location>
        <begin position="301"/>
        <end position="421"/>
    </location>
</feature>
<dbReference type="CDD" id="cd00038">
    <property type="entry name" value="CAP_ED"/>
    <property type="match status" value="2"/>
</dbReference>
<sequence length="760" mass="85486">MAGPKPLHRGFTTDVIESKNPTQGSIHRNWGIDEEDPLQRGNEEEEDDFEEEEGDGFGEMRSLEGEGSGGDSEQRRRGDHTMYHGTRQHSFFKKGLVLVSKITKFDDDDSDIDSIVDERSINSDGIFNQDSSTSVVSNLTEQFTGSGFLFDEPSQGGEPISYNCIGNPASDYSVDSRSHLSVTESEKLLDPLIFDNTVDDDTIAEYASYHGIHKFPDPDIKGHKIQQEMSINSVHHVFNKKVDYKKAEIFPEWILESTDWKKMRGIIKDRELMLAMTTPNHMRDHIQIDLIRKWLVGAWDMARHLGIKRCTALAKAVQYTEVKDKEVIINEGERGYTFYIIIDGTVAIYKKGYGKITTLGKGKFFGERALTWDKYEYRQATVVCECKPFCKLLVLHKSDYDSIIRNYQESIRTEAYKVLKSVTLFKNWSRSRLERVCSMLERREVPANTLIFKQGDLPDFIYFIVDGNIEIIKEITVSSTNRWPSADGGHEEKVRKFVNKFKILDIGSGKYFGEIAIVNNTVRAATCQTTVPTTLLALDKFEFLHLLNKGHAMANVYSQTQGYPNDEDILNLFSQLKVQKAQSKAIKDTRGGGYGAGMGGLLAKRSKKNKKSAKLKGSSAVLAENKGHTQEAAVSGMAEGGGEKAERSKSDTSSENPYQKLLEARKRKKSEMRRQVNIMDSISLPSIESSPVKDPNRYAVRAHRGGNVNSEKVHKDRLAHQRKVSILVEKRRTAIGANSNSPGKFGNAKQVGFGSHKGFL</sequence>
<comment type="caution">
    <text evidence="3">The sequence shown here is derived from an EMBL/GenBank/DDBJ whole genome shotgun (WGS) entry which is preliminary data.</text>
</comment>
<dbReference type="Gene3D" id="2.60.120.10">
    <property type="entry name" value="Jelly Rolls"/>
    <property type="match status" value="2"/>
</dbReference>
<protein>
    <recommendedName>
        <fullName evidence="2">Cyclic nucleotide-binding domain-containing protein</fullName>
    </recommendedName>
</protein>
<dbReference type="SUPFAM" id="SSF51206">
    <property type="entry name" value="cAMP-binding domain-like"/>
    <property type="match status" value="2"/>
</dbReference>
<gene>
    <name evidence="3" type="ORF">TL16_g07243</name>
</gene>
<proteinExistence type="predicted"/>
<name>A0A9W7AZT9_9STRA</name>
<dbReference type="PROSITE" id="PS50042">
    <property type="entry name" value="CNMP_BINDING_3"/>
    <property type="match status" value="2"/>
</dbReference>
<dbReference type="PANTHER" id="PTHR11635:SF152">
    <property type="entry name" value="CAMP-DEPENDENT PROTEIN KINASE TYPE I REGULATORY SUBUNIT-RELATED"/>
    <property type="match status" value="1"/>
</dbReference>
<feature type="compositionally biased region" description="Basic residues" evidence="1">
    <location>
        <begin position="604"/>
        <end position="614"/>
    </location>
</feature>
<dbReference type="PROSITE" id="PS00888">
    <property type="entry name" value="CNMP_BINDING_1"/>
    <property type="match status" value="1"/>
</dbReference>
<dbReference type="InterPro" id="IPR018490">
    <property type="entry name" value="cNMP-bd_dom_sf"/>
</dbReference>
<dbReference type="GO" id="GO:0005829">
    <property type="term" value="C:cytosol"/>
    <property type="evidence" value="ECO:0007669"/>
    <property type="project" value="TreeGrafter"/>
</dbReference>
<dbReference type="InterPro" id="IPR000595">
    <property type="entry name" value="cNMP-bd_dom"/>
</dbReference>
<dbReference type="InterPro" id="IPR050503">
    <property type="entry name" value="cAMP-dep_PK_reg_su-like"/>
</dbReference>
<evidence type="ECO:0000313" key="4">
    <source>
        <dbReference type="Proteomes" id="UP001162640"/>
    </source>
</evidence>
<accession>A0A9W7AZT9</accession>
<dbReference type="InterPro" id="IPR018488">
    <property type="entry name" value="cNMP-bd_CS"/>
</dbReference>
<dbReference type="SMART" id="SM00100">
    <property type="entry name" value="cNMP"/>
    <property type="match status" value="2"/>
</dbReference>
<feature type="region of interest" description="Disordered" evidence="1">
    <location>
        <begin position="1"/>
        <end position="78"/>
    </location>
</feature>
<evidence type="ECO:0000259" key="2">
    <source>
        <dbReference type="PROSITE" id="PS50042"/>
    </source>
</evidence>